<proteinExistence type="predicted"/>
<dbReference type="AlphaFoldDB" id="A0A2T7UKG2"/>
<dbReference type="GO" id="GO:0043565">
    <property type="term" value="F:sequence-specific DNA binding"/>
    <property type="evidence" value="ECO:0007669"/>
    <property type="project" value="InterPro"/>
</dbReference>
<evidence type="ECO:0000313" key="1">
    <source>
        <dbReference type="EMBL" id="PVE45168.1"/>
    </source>
</evidence>
<dbReference type="GO" id="GO:0006313">
    <property type="term" value="P:DNA transposition"/>
    <property type="evidence" value="ECO:0007669"/>
    <property type="project" value="InterPro"/>
</dbReference>
<name>A0A2T7UKG2_9RHOB</name>
<dbReference type="InterPro" id="IPR002514">
    <property type="entry name" value="Transposase_8"/>
</dbReference>
<dbReference type="SUPFAM" id="SSF48295">
    <property type="entry name" value="TrpR-like"/>
    <property type="match status" value="1"/>
</dbReference>
<accession>A0A2T7UKG2</accession>
<keyword evidence="2" id="KW-1185">Reference proteome</keyword>
<reference evidence="1 2" key="1">
    <citation type="journal article" date="2011" name="Syst. Appl. Microbiol.">
        <title>Defluviimonas denitrificans gen. nov., sp. nov., and Pararhodobacter aggregans gen. nov., sp. nov., non-phototrophic Rhodobacteraceae from the biofilter of a marine aquaculture.</title>
        <authorList>
            <person name="Foesel B.U."/>
            <person name="Drake H.L."/>
            <person name="Schramm A."/>
        </authorList>
    </citation>
    <scope>NUCLEOTIDE SEQUENCE [LARGE SCALE GENOMIC DNA]</scope>
    <source>
        <strain evidence="1 2">D1-19</strain>
    </source>
</reference>
<dbReference type="InterPro" id="IPR010921">
    <property type="entry name" value="Trp_repressor/repl_initiator"/>
</dbReference>
<evidence type="ECO:0008006" key="3">
    <source>
        <dbReference type="Google" id="ProtNLM"/>
    </source>
</evidence>
<dbReference type="NCBIfam" id="NF047595">
    <property type="entry name" value="IS66_ISRel24_TnpA"/>
    <property type="match status" value="1"/>
</dbReference>
<dbReference type="PANTHER" id="PTHR37936:SF3">
    <property type="entry name" value="TRANSPOSASE INSC FOR INSERTION ELEMENT IS2A-RELATED"/>
    <property type="match status" value="1"/>
</dbReference>
<organism evidence="1 2">
    <name type="scientific">Pararhodobacter aggregans</name>
    <dbReference type="NCBI Taxonomy" id="404875"/>
    <lineage>
        <taxon>Bacteria</taxon>
        <taxon>Pseudomonadati</taxon>
        <taxon>Pseudomonadota</taxon>
        <taxon>Alphaproteobacteria</taxon>
        <taxon>Rhodobacterales</taxon>
        <taxon>Paracoccaceae</taxon>
        <taxon>Pararhodobacter</taxon>
    </lineage>
</organism>
<evidence type="ECO:0000313" key="2">
    <source>
        <dbReference type="Proteomes" id="UP000244810"/>
    </source>
</evidence>
<gene>
    <name evidence="1" type="ORF">DDE23_22705</name>
</gene>
<comment type="caution">
    <text evidence="1">The sequence shown here is derived from an EMBL/GenBank/DDBJ whole genome shotgun (WGS) entry which is preliminary data.</text>
</comment>
<dbReference type="RefSeq" id="WP_107754739.1">
    <property type="nucleotide sequence ID" value="NZ_QBKF01000016.1"/>
</dbReference>
<dbReference type="OrthoDB" id="9800877at2"/>
<protein>
    <recommendedName>
        <fullName evidence="3">Transposase</fullName>
    </recommendedName>
</protein>
<sequence length="159" mass="17308">MSFDEPKSTDNAMHQVMHEARDYQRIEVITGRRRRRNWTDDERAQIVAESAVPGANISDVARRWGVHRGLLTVWRREAGVSGSARGRRTVTPPQGPLQFVPITLTASEAPLPAAARRPEEPGSTACGRIELEIGGGRMVLTGPVDPVVVTALVAALRAP</sequence>
<dbReference type="EMBL" id="QDDR01000017">
    <property type="protein sequence ID" value="PVE45168.1"/>
    <property type="molecule type" value="Genomic_DNA"/>
</dbReference>
<dbReference type="GO" id="GO:0004803">
    <property type="term" value="F:transposase activity"/>
    <property type="evidence" value="ECO:0007669"/>
    <property type="project" value="InterPro"/>
</dbReference>
<dbReference type="Proteomes" id="UP000244810">
    <property type="component" value="Unassembled WGS sequence"/>
</dbReference>
<dbReference type="PANTHER" id="PTHR37936">
    <property type="entry name" value="TRANSPOSASE INSC FOR INSERTION ELEMENT IS2A-RELATED"/>
    <property type="match status" value="1"/>
</dbReference>
<dbReference type="Pfam" id="PF01527">
    <property type="entry name" value="HTH_Tnp_1"/>
    <property type="match status" value="1"/>
</dbReference>